<organism evidence="1 2">
    <name type="scientific">Ceratitis capitata</name>
    <name type="common">Mediterranean fruit fly</name>
    <name type="synonym">Tephritis capitata</name>
    <dbReference type="NCBI Taxonomy" id="7213"/>
    <lineage>
        <taxon>Eukaryota</taxon>
        <taxon>Metazoa</taxon>
        <taxon>Ecdysozoa</taxon>
        <taxon>Arthropoda</taxon>
        <taxon>Hexapoda</taxon>
        <taxon>Insecta</taxon>
        <taxon>Pterygota</taxon>
        <taxon>Neoptera</taxon>
        <taxon>Endopterygota</taxon>
        <taxon>Diptera</taxon>
        <taxon>Brachycera</taxon>
        <taxon>Muscomorpha</taxon>
        <taxon>Tephritoidea</taxon>
        <taxon>Tephritidae</taxon>
        <taxon>Ceratitis</taxon>
        <taxon>Ceratitis</taxon>
    </lineage>
</organism>
<evidence type="ECO:0000313" key="1">
    <source>
        <dbReference type="EMBL" id="CAD6998810.1"/>
    </source>
</evidence>
<comment type="caution">
    <text evidence="1">The sequence shown here is derived from an EMBL/GenBank/DDBJ whole genome shotgun (WGS) entry which is preliminary data.</text>
</comment>
<sequence length="100" mass="11096">MIICNTKKLTSDDNICAGAHDVAYNDNGIMVKQVATTTTIITYSAIMSISQTAECDKKSEMHIYLIKILFNDILADPTRPCVAVAKVFVILHCSKLFKRN</sequence>
<name>A0A811UJ99_CERCA</name>
<gene>
    <name evidence="1" type="ORF">CCAP1982_LOCUS7359</name>
</gene>
<dbReference type="Proteomes" id="UP000606786">
    <property type="component" value="Unassembled WGS sequence"/>
</dbReference>
<evidence type="ECO:0000313" key="2">
    <source>
        <dbReference type="Proteomes" id="UP000606786"/>
    </source>
</evidence>
<reference evidence="1" key="1">
    <citation type="submission" date="2020-11" db="EMBL/GenBank/DDBJ databases">
        <authorList>
            <person name="Whitehead M."/>
        </authorList>
    </citation>
    <scope>NUCLEOTIDE SEQUENCE</scope>
    <source>
        <strain evidence="1">EGII</strain>
    </source>
</reference>
<accession>A0A811UJ99</accession>
<proteinExistence type="predicted"/>
<protein>
    <submittedName>
        <fullName evidence="1">(Mediterranean fruit fly) hypothetical protein</fullName>
    </submittedName>
</protein>
<keyword evidence="2" id="KW-1185">Reference proteome</keyword>
<dbReference type="EMBL" id="CAJHJT010000012">
    <property type="protein sequence ID" value="CAD6998810.1"/>
    <property type="molecule type" value="Genomic_DNA"/>
</dbReference>
<feature type="non-terminal residue" evidence="1">
    <location>
        <position position="100"/>
    </location>
</feature>
<dbReference type="AlphaFoldDB" id="A0A811UJ99"/>